<feature type="domain" description="HIT-type" evidence="7">
    <location>
        <begin position="6"/>
        <end position="40"/>
    </location>
</feature>
<evidence type="ECO:0000256" key="1">
    <source>
        <dbReference type="ARBA" id="ARBA00022723"/>
    </source>
</evidence>
<comment type="caution">
    <text evidence="8">The sequence shown here is derived from an EMBL/GenBank/DDBJ whole genome shotgun (WGS) entry which is preliminary data.</text>
</comment>
<dbReference type="Pfam" id="PF04438">
    <property type="entry name" value="zf-HIT"/>
    <property type="match status" value="1"/>
</dbReference>
<dbReference type="PANTHER" id="PTHR13483:SF11">
    <property type="entry name" value="ZINC FINGER HIT DOMAIN-CONTAINING PROTEIN 3"/>
    <property type="match status" value="1"/>
</dbReference>
<dbReference type="GO" id="GO:0008270">
    <property type="term" value="F:zinc ion binding"/>
    <property type="evidence" value="ECO:0007669"/>
    <property type="project" value="UniProtKB-UniRule"/>
</dbReference>
<sequence length="323" mass="35851">MSISLCTTCREHPAKYKCPACVSHTCSLTCSKRHKLSTNCSGKRNQTTFIPRSKFDDASINNDYNFLTTLERDLDNASRLNNDSPVGRNFNQVKGFVKRAHDVGEVTVKLAPRGMKRARTNKSSWVAKKSQLSWTVEWLFEGSVRKVSDRVFDSVSIAEAVSFYKGRVADELDSFRAAPIESLHFLMKDEDITGSQPTYAVLEPHQTIGEALRHRTIIEYPTILVYVTIPPHVKLERQYGYAQPTAESISAATQTAQAADGENNTGGDFIAFNLDNDDDDDEDGQAEEVEVISAIASGPRKDAQASLSGLPVVDFDDLEVPYF</sequence>
<dbReference type="PANTHER" id="PTHR13483">
    <property type="entry name" value="BOX C_D SNORNA PROTEIN 1-RELATED"/>
    <property type="match status" value="1"/>
</dbReference>
<keyword evidence="1" id="KW-0479">Metal-binding</keyword>
<dbReference type="Pfam" id="PF25790">
    <property type="entry name" value="BCD1"/>
    <property type="match status" value="1"/>
</dbReference>
<evidence type="ECO:0000256" key="2">
    <source>
        <dbReference type="ARBA" id="ARBA00022771"/>
    </source>
</evidence>
<evidence type="ECO:0000313" key="9">
    <source>
        <dbReference type="Proteomes" id="UP000013776"/>
    </source>
</evidence>
<dbReference type="PROSITE" id="PS51083">
    <property type="entry name" value="ZF_HIT"/>
    <property type="match status" value="1"/>
</dbReference>
<dbReference type="GO" id="GO:0005634">
    <property type="term" value="C:nucleus"/>
    <property type="evidence" value="ECO:0007669"/>
    <property type="project" value="TreeGrafter"/>
</dbReference>
<evidence type="ECO:0000256" key="3">
    <source>
        <dbReference type="ARBA" id="ARBA00022833"/>
    </source>
</evidence>
<keyword evidence="3" id="KW-0862">Zinc</keyword>
<gene>
    <name evidence="8" type="ORF">TAPDE_004189</name>
</gene>
<reference evidence="8 9" key="1">
    <citation type="journal article" date="2013" name="MBio">
        <title>Genome sequencing of the plant pathogen Taphrina deformans, the causal agent of peach leaf curl.</title>
        <authorList>
            <person name="Cisse O.H."/>
            <person name="Almeida J.M.G.C.F."/>
            <person name="Fonseca A."/>
            <person name="Kumar A.A."/>
            <person name="Salojaervi J."/>
            <person name="Overmyer K."/>
            <person name="Hauser P.M."/>
            <person name="Pagni M."/>
        </authorList>
    </citation>
    <scope>NUCLEOTIDE SEQUENCE [LARGE SCALE GENOMIC DNA]</scope>
    <source>
        <strain evidence="9">PYCC 5710 / ATCC 11124 / CBS 356.35 / IMI 108563 / JCM 9778 / NBRC 8474</strain>
    </source>
</reference>
<evidence type="ECO:0000256" key="6">
    <source>
        <dbReference type="PROSITE-ProRule" id="PRU00453"/>
    </source>
</evidence>
<proteinExistence type="inferred from homology"/>
<dbReference type="InterPro" id="IPR007529">
    <property type="entry name" value="Znf_HIT"/>
</dbReference>
<dbReference type="InterPro" id="IPR051639">
    <property type="entry name" value="BCD1"/>
</dbReference>
<dbReference type="Proteomes" id="UP000013776">
    <property type="component" value="Unassembled WGS sequence"/>
</dbReference>
<dbReference type="Gene3D" id="3.30.60.190">
    <property type="match status" value="1"/>
</dbReference>
<dbReference type="CDD" id="cd23023">
    <property type="entry name" value="zf-HIT_BCD1"/>
    <property type="match status" value="1"/>
</dbReference>
<dbReference type="AlphaFoldDB" id="R4XH64"/>
<dbReference type="STRING" id="1097556.R4XH64"/>
<keyword evidence="9" id="KW-1185">Reference proteome</keyword>
<evidence type="ECO:0000313" key="8">
    <source>
        <dbReference type="EMBL" id="CCG83863.1"/>
    </source>
</evidence>
<evidence type="ECO:0000256" key="4">
    <source>
        <dbReference type="ARBA" id="ARBA00049598"/>
    </source>
</evidence>
<dbReference type="EMBL" id="CAHR02000185">
    <property type="protein sequence ID" value="CCG83863.1"/>
    <property type="molecule type" value="Genomic_DNA"/>
</dbReference>
<dbReference type="GO" id="GO:0048254">
    <property type="term" value="P:snoRNA localization"/>
    <property type="evidence" value="ECO:0007669"/>
    <property type="project" value="TreeGrafter"/>
</dbReference>
<organism evidence="8 9">
    <name type="scientific">Taphrina deformans (strain PYCC 5710 / ATCC 11124 / CBS 356.35 / IMI 108563 / JCM 9778 / NBRC 8474)</name>
    <name type="common">Peach leaf curl fungus</name>
    <name type="synonym">Lalaria deformans</name>
    <dbReference type="NCBI Taxonomy" id="1097556"/>
    <lineage>
        <taxon>Eukaryota</taxon>
        <taxon>Fungi</taxon>
        <taxon>Dikarya</taxon>
        <taxon>Ascomycota</taxon>
        <taxon>Taphrinomycotina</taxon>
        <taxon>Taphrinomycetes</taxon>
        <taxon>Taphrinales</taxon>
        <taxon>Taphrinaceae</taxon>
        <taxon>Taphrina</taxon>
    </lineage>
</organism>
<dbReference type="OrthoDB" id="272357at2759"/>
<dbReference type="GO" id="GO:0000463">
    <property type="term" value="P:maturation of LSU-rRNA from tricistronic rRNA transcript (SSU-rRNA, 5.8S rRNA, LSU-rRNA)"/>
    <property type="evidence" value="ECO:0007669"/>
    <property type="project" value="TreeGrafter"/>
</dbReference>
<accession>R4XH64</accession>
<dbReference type="GO" id="GO:0070761">
    <property type="term" value="C:pre-snoRNP complex"/>
    <property type="evidence" value="ECO:0007669"/>
    <property type="project" value="TreeGrafter"/>
</dbReference>
<dbReference type="InterPro" id="IPR057721">
    <property type="entry name" value="BCD1_alpha/beta"/>
</dbReference>
<comment type="function">
    <text evidence="4">Required for box C/D snoRNAs accumulation involved in snoRNA processing, snoRNA transport to the nucleolus and ribosome biogenesis.</text>
</comment>
<dbReference type="SUPFAM" id="SSF144232">
    <property type="entry name" value="HIT/MYND zinc finger-like"/>
    <property type="match status" value="1"/>
</dbReference>
<evidence type="ECO:0000256" key="5">
    <source>
        <dbReference type="ARBA" id="ARBA00049654"/>
    </source>
</evidence>
<evidence type="ECO:0000259" key="7">
    <source>
        <dbReference type="PROSITE" id="PS51083"/>
    </source>
</evidence>
<dbReference type="VEuPathDB" id="FungiDB:TAPDE_004189"/>
<protein>
    <recommendedName>
        <fullName evidence="7">HIT-type domain-containing protein</fullName>
    </recommendedName>
</protein>
<dbReference type="eggNOG" id="KOG2858">
    <property type="taxonomic scope" value="Eukaryota"/>
</dbReference>
<dbReference type="GO" id="GO:0000492">
    <property type="term" value="P:box C/D snoRNP assembly"/>
    <property type="evidence" value="ECO:0007669"/>
    <property type="project" value="TreeGrafter"/>
</dbReference>
<keyword evidence="2 6" id="KW-0863">Zinc-finger</keyword>
<comment type="similarity">
    <text evidence="5">Belongs to the BCD1 family.</text>
</comment>
<name>R4XH64_TAPDE</name>